<evidence type="ECO:0000256" key="4">
    <source>
        <dbReference type="ARBA" id="ARBA00022692"/>
    </source>
</evidence>
<organism evidence="9 10">
    <name type="scientific">Nocardioides plantarum</name>
    <dbReference type="NCBI Taxonomy" id="29299"/>
    <lineage>
        <taxon>Bacteria</taxon>
        <taxon>Bacillati</taxon>
        <taxon>Actinomycetota</taxon>
        <taxon>Actinomycetes</taxon>
        <taxon>Propionibacteriales</taxon>
        <taxon>Nocardioidaceae</taxon>
        <taxon>Nocardioides</taxon>
    </lineage>
</organism>
<accession>A0ABV5KFE7</accession>
<comment type="similarity">
    <text evidence="7">Belongs to the glycosyltransferase 87 family.</text>
</comment>
<feature type="transmembrane region" description="Helical" evidence="8">
    <location>
        <begin position="422"/>
        <end position="446"/>
    </location>
</feature>
<keyword evidence="2" id="KW-1003">Cell membrane</keyword>
<gene>
    <name evidence="9" type="ORF">ACFFRI_20660</name>
</gene>
<dbReference type="EMBL" id="JBHMDG010000034">
    <property type="protein sequence ID" value="MFB9315469.1"/>
    <property type="molecule type" value="Genomic_DNA"/>
</dbReference>
<feature type="transmembrane region" description="Helical" evidence="8">
    <location>
        <begin position="36"/>
        <end position="55"/>
    </location>
</feature>
<comment type="caution">
    <text evidence="9">The sequence shown here is derived from an EMBL/GenBank/DDBJ whole genome shotgun (WGS) entry which is preliminary data.</text>
</comment>
<evidence type="ECO:0000313" key="10">
    <source>
        <dbReference type="Proteomes" id="UP001589750"/>
    </source>
</evidence>
<reference evidence="9 10" key="1">
    <citation type="submission" date="2024-09" db="EMBL/GenBank/DDBJ databases">
        <authorList>
            <person name="Sun Q."/>
            <person name="Mori K."/>
        </authorList>
    </citation>
    <scope>NUCLEOTIDE SEQUENCE [LARGE SCALE GENOMIC DNA]</scope>
    <source>
        <strain evidence="9 10">JCM 9626</strain>
    </source>
</reference>
<dbReference type="InterPro" id="IPR018584">
    <property type="entry name" value="GT87"/>
</dbReference>
<feature type="transmembrane region" description="Helical" evidence="8">
    <location>
        <begin position="228"/>
        <end position="256"/>
    </location>
</feature>
<evidence type="ECO:0000256" key="2">
    <source>
        <dbReference type="ARBA" id="ARBA00022475"/>
    </source>
</evidence>
<comment type="subcellular location">
    <subcellularLocation>
        <location evidence="1">Cell membrane</location>
        <topology evidence="1">Multi-pass membrane protein</topology>
    </subcellularLocation>
</comment>
<dbReference type="Proteomes" id="UP001589750">
    <property type="component" value="Unassembled WGS sequence"/>
</dbReference>
<evidence type="ECO:0000313" key="9">
    <source>
        <dbReference type="EMBL" id="MFB9315469.1"/>
    </source>
</evidence>
<keyword evidence="4 8" id="KW-0812">Transmembrane</keyword>
<feature type="transmembrane region" description="Helical" evidence="8">
    <location>
        <begin position="159"/>
        <end position="180"/>
    </location>
</feature>
<feature type="transmembrane region" description="Helical" evidence="8">
    <location>
        <begin position="325"/>
        <end position="346"/>
    </location>
</feature>
<proteinExistence type="inferred from homology"/>
<evidence type="ECO:0000256" key="8">
    <source>
        <dbReference type="SAM" id="Phobius"/>
    </source>
</evidence>
<sequence>MTHVHPTRDDGVVATLSEVVGGPVGDHAGPRRGAGVSVLGVLLAITALTFALGLVSKTACADDGWSMTDASRYTHACVSHVPDAYSGNGLVELAWPWSGDRETRLRYPVTEEPAAVGLWTYAAARVTQVLSGSPDVGVRYGEPSATLAESGAVDDERRLFVVVNAVGFALLALLATAALAAAHRRRPWDAGVFAAAPVLAFAGIVSWDLLPVAAVAGALWAWSRGRTALAGALVGAGAAAGVWPVLLLLALALVCLRDRRPSALLPPVVTATAAWAVLNAPAFLSGRPQWERFWQAAWERGPDEGSIWTVVAQTSGLTRDVGLPVSWTLVGLWFLGVTALVLLAPVRPRLSQVALLLVAGVLLLGLSYEPQQALWLLPLAALAHPRWRDLLIWQACEVVYFAMSWWWRGGLLSSGADTGPRFYWLAIAVHVVGTLWLVAMVVRSVWWPEDDVVRRSDGADADQPVVV</sequence>
<keyword evidence="10" id="KW-1185">Reference proteome</keyword>
<evidence type="ECO:0000256" key="3">
    <source>
        <dbReference type="ARBA" id="ARBA00022679"/>
    </source>
</evidence>
<evidence type="ECO:0000256" key="6">
    <source>
        <dbReference type="ARBA" id="ARBA00023136"/>
    </source>
</evidence>
<keyword evidence="3" id="KW-0808">Transferase</keyword>
<feature type="transmembrane region" description="Helical" evidence="8">
    <location>
        <begin position="192"/>
        <end position="222"/>
    </location>
</feature>
<keyword evidence="6 8" id="KW-0472">Membrane</keyword>
<dbReference type="Pfam" id="PF09594">
    <property type="entry name" value="GT87"/>
    <property type="match status" value="1"/>
</dbReference>
<dbReference type="RefSeq" id="WP_140009212.1">
    <property type="nucleotide sequence ID" value="NZ_JBHMDG010000034.1"/>
</dbReference>
<feature type="transmembrane region" description="Helical" evidence="8">
    <location>
        <begin position="353"/>
        <end position="370"/>
    </location>
</feature>
<evidence type="ECO:0000256" key="5">
    <source>
        <dbReference type="ARBA" id="ARBA00022989"/>
    </source>
</evidence>
<evidence type="ECO:0000256" key="1">
    <source>
        <dbReference type="ARBA" id="ARBA00004651"/>
    </source>
</evidence>
<evidence type="ECO:0000256" key="7">
    <source>
        <dbReference type="ARBA" id="ARBA00024033"/>
    </source>
</evidence>
<keyword evidence="5 8" id="KW-1133">Transmembrane helix</keyword>
<name>A0ABV5KFE7_9ACTN</name>
<feature type="transmembrane region" description="Helical" evidence="8">
    <location>
        <begin position="390"/>
        <end position="410"/>
    </location>
</feature>
<protein>
    <submittedName>
        <fullName evidence="9">Glycosyltransferase 87 family protein</fullName>
    </submittedName>
</protein>